<feature type="chain" id="PRO_5045642747" evidence="2">
    <location>
        <begin position="18"/>
        <end position="222"/>
    </location>
</feature>
<gene>
    <name evidence="3" type="ORF">EYC82_09590</name>
</gene>
<evidence type="ECO:0000313" key="3">
    <source>
        <dbReference type="EMBL" id="MCX2977605.1"/>
    </source>
</evidence>
<sequence>MTVVCCLLLLWTAGVAAHDLSAANNAFVRGLEGPAAVPFLYLGAKHMFTGVDHLLFLLGIIFFLYRPRDIVLYITLFTVGHSLTLMLGVWADWQVNEHLVDAIIGLSVVYKAFENMGGFRDVLGIEPDPRIAVFVFGLCHGLGLATKLQNTIHTGNGMLVNLLSFNAGVELGQVAALVLILLLLLRWRGTRLFHQQAFVLNTVVMCAGFLLAGNQLAGYLLT</sequence>
<evidence type="ECO:0000256" key="1">
    <source>
        <dbReference type="SAM" id="Phobius"/>
    </source>
</evidence>
<keyword evidence="1" id="KW-1133">Transmembrane helix</keyword>
<protein>
    <submittedName>
        <fullName evidence="3">HupE/UreJ family protein</fullName>
    </submittedName>
</protein>
<dbReference type="EMBL" id="SHNO01000001">
    <property type="protein sequence ID" value="MCX2977605.1"/>
    <property type="molecule type" value="Genomic_DNA"/>
</dbReference>
<dbReference type="Proteomes" id="UP001143304">
    <property type="component" value="Unassembled WGS sequence"/>
</dbReference>
<proteinExistence type="predicted"/>
<organism evidence="3 4">
    <name type="scientific">Candidatus Marimicrobium litorale</name>
    <dbReference type="NCBI Taxonomy" id="2518991"/>
    <lineage>
        <taxon>Bacteria</taxon>
        <taxon>Pseudomonadati</taxon>
        <taxon>Pseudomonadota</taxon>
        <taxon>Gammaproteobacteria</taxon>
        <taxon>Cellvibrionales</taxon>
        <taxon>Halieaceae</taxon>
        <taxon>Marimicrobium</taxon>
    </lineage>
</organism>
<keyword evidence="2" id="KW-0732">Signal</keyword>
<reference evidence="3" key="1">
    <citation type="submission" date="2019-02" db="EMBL/GenBank/DDBJ databases">
        <authorList>
            <person name="Li S.-H."/>
        </authorList>
    </citation>
    <scope>NUCLEOTIDE SEQUENCE</scope>
    <source>
        <strain evidence="3">IMCC11814</strain>
    </source>
</reference>
<feature type="signal peptide" evidence="2">
    <location>
        <begin position="1"/>
        <end position="17"/>
    </location>
</feature>
<accession>A0ABT3T5P8</accession>
<evidence type="ECO:0000313" key="4">
    <source>
        <dbReference type="Proteomes" id="UP001143304"/>
    </source>
</evidence>
<evidence type="ECO:0000256" key="2">
    <source>
        <dbReference type="SAM" id="SignalP"/>
    </source>
</evidence>
<feature type="transmembrane region" description="Helical" evidence="1">
    <location>
        <begin position="163"/>
        <end position="185"/>
    </location>
</feature>
<feature type="transmembrane region" description="Helical" evidence="1">
    <location>
        <begin position="46"/>
        <end position="65"/>
    </location>
</feature>
<keyword evidence="1" id="KW-0472">Membrane</keyword>
<comment type="caution">
    <text evidence="3">The sequence shown here is derived from an EMBL/GenBank/DDBJ whole genome shotgun (WGS) entry which is preliminary data.</text>
</comment>
<keyword evidence="1" id="KW-0812">Transmembrane</keyword>
<dbReference type="InterPro" id="IPR032809">
    <property type="entry name" value="Put_HupE_UreJ"/>
</dbReference>
<keyword evidence="4" id="KW-1185">Reference proteome</keyword>
<feature type="transmembrane region" description="Helical" evidence="1">
    <location>
        <begin position="197"/>
        <end position="221"/>
    </location>
</feature>
<name>A0ABT3T5P8_9GAMM</name>
<feature type="transmembrane region" description="Helical" evidence="1">
    <location>
        <begin position="70"/>
        <end position="91"/>
    </location>
</feature>
<dbReference type="Pfam" id="PF13795">
    <property type="entry name" value="HupE_UreJ_2"/>
    <property type="match status" value="1"/>
</dbReference>